<dbReference type="EC" id="6.3.5.4" evidence="3"/>
<feature type="active site" description="For GATase activity" evidence="8">
    <location>
        <position position="2"/>
    </location>
</feature>
<feature type="domain" description="Glutamine amidotransferase type-2" evidence="11">
    <location>
        <begin position="2"/>
        <end position="213"/>
    </location>
</feature>
<keyword evidence="6 8" id="KW-0315">Glutamine amidotransferase</keyword>
<comment type="caution">
    <text evidence="12">The sequence shown here is derived from an EMBL/GenBank/DDBJ whole genome shotgun (WGS) entry which is preliminary data.</text>
</comment>
<organism evidence="12 13">
    <name type="scientific">Borborobacter arsenicus</name>
    <dbReference type="NCBI Taxonomy" id="1851146"/>
    <lineage>
        <taxon>Bacteria</taxon>
        <taxon>Pseudomonadati</taxon>
        <taxon>Pseudomonadota</taxon>
        <taxon>Alphaproteobacteria</taxon>
        <taxon>Hyphomicrobiales</taxon>
        <taxon>Phyllobacteriaceae</taxon>
        <taxon>Borborobacter</taxon>
    </lineage>
</organism>
<dbReference type="InterPro" id="IPR017932">
    <property type="entry name" value="GATase_2_dom"/>
</dbReference>
<dbReference type="SUPFAM" id="SSF56235">
    <property type="entry name" value="N-terminal nucleophile aminohydrolases (Ntn hydrolases)"/>
    <property type="match status" value="1"/>
</dbReference>
<evidence type="ECO:0000313" key="12">
    <source>
        <dbReference type="EMBL" id="RUM97754.1"/>
    </source>
</evidence>
<dbReference type="NCBIfam" id="TIGR01536">
    <property type="entry name" value="asn_synth_AEB"/>
    <property type="match status" value="1"/>
</dbReference>
<reference evidence="12 13" key="1">
    <citation type="submission" date="2018-11" db="EMBL/GenBank/DDBJ databases">
        <title>Pseudaminobacter arsenicus sp. nov., an arsenic-resistant bacterium isolated from arsenic-rich aquifers.</title>
        <authorList>
            <person name="Mu Y."/>
        </authorList>
    </citation>
    <scope>NUCLEOTIDE SEQUENCE [LARGE SCALE GENOMIC DNA]</scope>
    <source>
        <strain evidence="12 13">CB3</strain>
    </source>
</reference>
<dbReference type="AlphaFoldDB" id="A0A432V6F6"/>
<dbReference type="InterPro" id="IPR006426">
    <property type="entry name" value="Asn_synth_AEB"/>
</dbReference>
<sequence>MCGIAGYCGQGVDPEEAEALLHRMTGAIAHRGPDDAGIHVGKNAGLGHRRLSVVGIADGHQPMASVDGGLCISFNGEIFNHIELRKALAAKGHVFKTTSDTEVILHLYQEIGADCVTQLNGDFAFALWDAPRRRMMLARDRMGVRPLFHSWHQGTFYFASEVKALLTVPGITAEIDPIALDQIFTLWAPIAPRTMFKGIAELPPAHLMLVEGGQTTIRPYWKLEFPDRGDLGTTRPQEDIAAELRDLLEDATRIRLRADVPVGSYLSGELDSSLISALAAPLVPAGLRTFSVTFDGAEYDEGPFQRMMAEHLGTRHSAVACHADDIAESFPQVVRHMERPVLRTAPAPLYLLANLVREQGFKVVLTGEGADEIFAGYDLFREARLRRFCARQPTSSIRPTLFRKLYPYLPGLAQQTPAYLAAFFDVEPEALGDPLYSHHPRMRNTAAAKMFFSAELRETLGAYDAAEELAAGLPEAFSRWDPLHQAQYIETSFLLPGYILSSQGDRVAMASGVEGRFPFLDHRLVEFAARIPPNMKLNGLREKHILKKAAKDLVPASIIARDKQPYRAPESQSFLGSQAPSYVSECLSPAAIRQAGLFNAPLVEKLVQKGQRRPMAGFRDNAAFVGILSTQLWVDSFARKPASGHLKQTAA</sequence>
<dbReference type="InterPro" id="IPR014729">
    <property type="entry name" value="Rossmann-like_a/b/a_fold"/>
</dbReference>
<evidence type="ECO:0000256" key="9">
    <source>
        <dbReference type="PIRSR" id="PIRSR001589-2"/>
    </source>
</evidence>
<evidence type="ECO:0000256" key="10">
    <source>
        <dbReference type="PIRSR" id="PIRSR001589-3"/>
    </source>
</evidence>
<comment type="similarity">
    <text evidence="2">Belongs to the asparagine synthetase family.</text>
</comment>
<evidence type="ECO:0000259" key="11">
    <source>
        <dbReference type="PROSITE" id="PS51278"/>
    </source>
</evidence>
<keyword evidence="12" id="KW-0436">Ligase</keyword>
<keyword evidence="8" id="KW-0028">Amino-acid biosynthesis</keyword>
<dbReference type="GO" id="GO:0006529">
    <property type="term" value="P:asparagine biosynthetic process"/>
    <property type="evidence" value="ECO:0007669"/>
    <property type="project" value="UniProtKB-KW"/>
</dbReference>
<dbReference type="PANTHER" id="PTHR43284:SF1">
    <property type="entry name" value="ASPARAGINE SYNTHETASE"/>
    <property type="match status" value="1"/>
</dbReference>
<dbReference type="GO" id="GO:0005829">
    <property type="term" value="C:cytosol"/>
    <property type="evidence" value="ECO:0007669"/>
    <property type="project" value="TreeGrafter"/>
</dbReference>
<feature type="binding site" evidence="9">
    <location>
        <position position="100"/>
    </location>
    <ligand>
        <name>L-glutamine</name>
        <dbReference type="ChEBI" id="CHEBI:58359"/>
    </ligand>
</feature>
<dbReference type="OrthoDB" id="9763290at2"/>
<proteinExistence type="inferred from homology"/>
<dbReference type="Gene3D" id="3.60.20.10">
    <property type="entry name" value="Glutamine Phosphoribosylpyrophosphate, subunit 1, domain 1"/>
    <property type="match status" value="1"/>
</dbReference>
<name>A0A432V6F6_9HYPH</name>
<dbReference type="Gene3D" id="3.40.50.620">
    <property type="entry name" value="HUPs"/>
    <property type="match status" value="2"/>
</dbReference>
<evidence type="ECO:0000256" key="2">
    <source>
        <dbReference type="ARBA" id="ARBA00005752"/>
    </source>
</evidence>
<dbReference type="CDD" id="cd01991">
    <property type="entry name" value="Asn_synthase_B_C"/>
    <property type="match status" value="1"/>
</dbReference>
<evidence type="ECO:0000256" key="7">
    <source>
        <dbReference type="ARBA" id="ARBA00048741"/>
    </source>
</evidence>
<dbReference type="InterPro" id="IPR001962">
    <property type="entry name" value="Asn_synthase"/>
</dbReference>
<protein>
    <recommendedName>
        <fullName evidence="3">asparagine synthase (glutamine-hydrolyzing)</fullName>
        <ecNumber evidence="3">6.3.5.4</ecNumber>
    </recommendedName>
</protein>
<dbReference type="SUPFAM" id="SSF52402">
    <property type="entry name" value="Adenine nucleotide alpha hydrolases-like"/>
    <property type="match status" value="1"/>
</dbReference>
<evidence type="ECO:0000256" key="5">
    <source>
        <dbReference type="ARBA" id="ARBA00022840"/>
    </source>
</evidence>
<evidence type="ECO:0000256" key="3">
    <source>
        <dbReference type="ARBA" id="ARBA00012737"/>
    </source>
</evidence>
<comment type="pathway">
    <text evidence="1">Amino-acid biosynthesis; L-asparagine biosynthesis; L-asparagine from L-aspartate (L-Gln route): step 1/1.</text>
</comment>
<dbReference type="Pfam" id="PF13537">
    <property type="entry name" value="GATase_7"/>
    <property type="match status" value="1"/>
</dbReference>
<keyword evidence="5 9" id="KW-0067">ATP-binding</keyword>
<dbReference type="GO" id="GO:0004066">
    <property type="term" value="F:asparagine synthase (glutamine-hydrolyzing) activity"/>
    <property type="evidence" value="ECO:0007669"/>
    <property type="project" value="UniProtKB-EC"/>
</dbReference>
<evidence type="ECO:0000256" key="1">
    <source>
        <dbReference type="ARBA" id="ARBA00005187"/>
    </source>
</evidence>
<feature type="binding site" evidence="9">
    <location>
        <position position="292"/>
    </location>
    <ligand>
        <name>ATP</name>
        <dbReference type="ChEBI" id="CHEBI:30616"/>
    </ligand>
</feature>
<evidence type="ECO:0000313" key="13">
    <source>
        <dbReference type="Proteomes" id="UP000281647"/>
    </source>
</evidence>
<dbReference type="GO" id="GO:0005524">
    <property type="term" value="F:ATP binding"/>
    <property type="evidence" value="ECO:0007669"/>
    <property type="project" value="UniProtKB-KW"/>
</dbReference>
<comment type="catalytic activity">
    <reaction evidence="7">
        <text>L-aspartate + L-glutamine + ATP + H2O = L-asparagine + L-glutamate + AMP + diphosphate + H(+)</text>
        <dbReference type="Rhea" id="RHEA:12228"/>
        <dbReference type="ChEBI" id="CHEBI:15377"/>
        <dbReference type="ChEBI" id="CHEBI:15378"/>
        <dbReference type="ChEBI" id="CHEBI:29985"/>
        <dbReference type="ChEBI" id="CHEBI:29991"/>
        <dbReference type="ChEBI" id="CHEBI:30616"/>
        <dbReference type="ChEBI" id="CHEBI:33019"/>
        <dbReference type="ChEBI" id="CHEBI:58048"/>
        <dbReference type="ChEBI" id="CHEBI:58359"/>
        <dbReference type="ChEBI" id="CHEBI:456215"/>
        <dbReference type="EC" id="6.3.5.4"/>
    </reaction>
</comment>
<dbReference type="EMBL" id="RKST01000010">
    <property type="protein sequence ID" value="RUM97754.1"/>
    <property type="molecule type" value="Genomic_DNA"/>
</dbReference>
<evidence type="ECO:0000256" key="8">
    <source>
        <dbReference type="PIRSR" id="PIRSR001589-1"/>
    </source>
</evidence>
<dbReference type="PANTHER" id="PTHR43284">
    <property type="entry name" value="ASPARAGINE SYNTHETASE (GLUTAMINE-HYDROLYZING)"/>
    <property type="match status" value="1"/>
</dbReference>
<accession>A0A432V6F6</accession>
<dbReference type="PIRSF" id="PIRSF001589">
    <property type="entry name" value="Asn_synthetase_glu-h"/>
    <property type="match status" value="1"/>
</dbReference>
<evidence type="ECO:0000256" key="4">
    <source>
        <dbReference type="ARBA" id="ARBA00022741"/>
    </source>
</evidence>
<keyword evidence="8" id="KW-0061">Asparagine biosynthesis</keyword>
<dbReference type="RefSeq" id="WP_128625059.1">
    <property type="nucleotide sequence ID" value="NZ_ML133510.1"/>
</dbReference>
<evidence type="ECO:0000256" key="6">
    <source>
        <dbReference type="ARBA" id="ARBA00022962"/>
    </source>
</evidence>
<dbReference type="PROSITE" id="PS51278">
    <property type="entry name" value="GATASE_TYPE_2"/>
    <property type="match status" value="1"/>
</dbReference>
<dbReference type="InterPro" id="IPR029055">
    <property type="entry name" value="Ntn_hydrolases_N"/>
</dbReference>
<dbReference type="InterPro" id="IPR051786">
    <property type="entry name" value="ASN_synthetase/amidase"/>
</dbReference>
<dbReference type="CDD" id="cd00712">
    <property type="entry name" value="AsnB"/>
    <property type="match status" value="1"/>
</dbReference>
<dbReference type="Pfam" id="PF00733">
    <property type="entry name" value="Asn_synthase"/>
    <property type="match status" value="1"/>
</dbReference>
<feature type="site" description="Important for beta-aspartyl-AMP intermediate formation" evidence="10">
    <location>
        <position position="368"/>
    </location>
</feature>
<keyword evidence="13" id="KW-1185">Reference proteome</keyword>
<gene>
    <name evidence="12" type="primary">asnB</name>
    <name evidence="12" type="ORF">EET67_11870</name>
</gene>
<dbReference type="InterPro" id="IPR033738">
    <property type="entry name" value="AsnB_N"/>
</dbReference>
<keyword evidence="4 9" id="KW-0547">Nucleotide-binding</keyword>
<dbReference type="Proteomes" id="UP000281647">
    <property type="component" value="Unassembled WGS sequence"/>
</dbReference>